<feature type="region of interest" description="Disordered" evidence="10">
    <location>
        <begin position="283"/>
        <end position="343"/>
    </location>
</feature>
<evidence type="ECO:0000256" key="10">
    <source>
        <dbReference type="SAM" id="MobiDB-lite"/>
    </source>
</evidence>
<evidence type="ECO:0000256" key="7">
    <source>
        <dbReference type="ARBA" id="ARBA00024355"/>
    </source>
</evidence>
<comment type="similarity">
    <text evidence="7">Belongs to the DEAD box helicase family. DDX52/ROK1 subfamily.</text>
</comment>
<keyword evidence="4 9" id="KW-0347">Helicase</keyword>
<evidence type="ECO:0000259" key="11">
    <source>
        <dbReference type="PROSITE" id="PS51192"/>
    </source>
</evidence>
<feature type="domain" description="Helicase C-terminal" evidence="12">
    <location>
        <begin position="433"/>
        <end position="577"/>
    </location>
</feature>
<dbReference type="InterPro" id="IPR011545">
    <property type="entry name" value="DEAD/DEAH_box_helicase_dom"/>
</dbReference>
<proteinExistence type="inferred from homology"/>
<dbReference type="PROSITE" id="PS51192">
    <property type="entry name" value="HELICASE_ATP_BIND_1"/>
    <property type="match status" value="1"/>
</dbReference>
<dbReference type="EC" id="3.6.4.13" evidence="1"/>
<feature type="domain" description="Helicase ATP-binding" evidence="11">
    <location>
        <begin position="171"/>
        <end position="405"/>
    </location>
</feature>
<sequence length="654" mass="69506">TQCILHSAWHRFEPAMDTADVFQTLGLGINFDKRRFGKDIALFEGSSGLKGTSKTSIDREGDDEATLDATARPGLSRGGAEGAGPPSEASTPAFLDSLPHVSTRDPNEEANVIRKLHHIRVSGSLPPPPLRTFAQLACEGEGRGDPRPSRLLRNLAGAGFLEPTPIQRQAIPALLARRELLAVAPTGSGKTLAFLLPLLLHARAMRRELGPAGAGPGTAPGPRAVVLSPTRELTAQSARVLALLLPGLGLRAALLSKATAAGTDFARVDVLLANPLRLAALAGGQGQGAGGREAEGQAPPRGEEPRSGAERQPHQHPPGELSGTRVPASRDPPDTTQPRRLDLSQVRTLVLDEADKLFDMGFTPQVDAVLAAATHPDLVRALFSATLPETVESMARSVLHDPLRITVGERGNASAAVTQALQFVGREAGKALALRQLLAGGVKPPILVFVASRERAKEVHRELRFDGVHVDCIHSDQSDAARGAAIASFRRGSTWVLIATDLLGRGMDFPGVNTVVNYDCPRSTTDYVHRVGRTGRAGRAGSAITFFTEEDVKYLRGIANVVRASGSPVPDWMLALRKERRRKRSDPEQAVALEEGDVAADGDAAMEGGSSQKATAKPAREVRTRPKKAKKEDGSTEQAAPDRPKAAHKKPKKS</sequence>
<evidence type="ECO:0000256" key="8">
    <source>
        <dbReference type="ARBA" id="ARBA00047984"/>
    </source>
</evidence>
<feature type="region of interest" description="Disordered" evidence="10">
    <location>
        <begin position="580"/>
        <end position="654"/>
    </location>
</feature>
<evidence type="ECO:0000256" key="4">
    <source>
        <dbReference type="ARBA" id="ARBA00022806"/>
    </source>
</evidence>
<name>A0A1D1ZPK3_AUXPR</name>
<dbReference type="PROSITE" id="PS51194">
    <property type="entry name" value="HELICASE_CTER"/>
    <property type="match status" value="1"/>
</dbReference>
<dbReference type="EMBL" id="GDKF01009774">
    <property type="protein sequence ID" value="JAT68848.1"/>
    <property type="molecule type" value="Transcribed_RNA"/>
</dbReference>
<dbReference type="SMART" id="SM00490">
    <property type="entry name" value="HELICc"/>
    <property type="match status" value="1"/>
</dbReference>
<dbReference type="AlphaFoldDB" id="A0A1D1ZPK3"/>
<dbReference type="PANTHER" id="PTHR47959">
    <property type="entry name" value="ATP-DEPENDENT RNA HELICASE RHLE-RELATED"/>
    <property type="match status" value="1"/>
</dbReference>
<dbReference type="GO" id="GO:0005829">
    <property type="term" value="C:cytosol"/>
    <property type="evidence" value="ECO:0007669"/>
    <property type="project" value="TreeGrafter"/>
</dbReference>
<evidence type="ECO:0000256" key="1">
    <source>
        <dbReference type="ARBA" id="ARBA00012552"/>
    </source>
</evidence>
<keyword evidence="6" id="KW-0694">RNA-binding</keyword>
<dbReference type="SUPFAM" id="SSF52540">
    <property type="entry name" value="P-loop containing nucleoside triphosphate hydrolases"/>
    <property type="match status" value="1"/>
</dbReference>
<evidence type="ECO:0000313" key="13">
    <source>
        <dbReference type="EMBL" id="JAT68848.1"/>
    </source>
</evidence>
<dbReference type="SMART" id="SM00487">
    <property type="entry name" value="DEXDc"/>
    <property type="match status" value="1"/>
</dbReference>
<comment type="catalytic activity">
    <reaction evidence="8">
        <text>ATP + H2O = ADP + phosphate + H(+)</text>
        <dbReference type="Rhea" id="RHEA:13065"/>
        <dbReference type="ChEBI" id="CHEBI:15377"/>
        <dbReference type="ChEBI" id="CHEBI:15378"/>
        <dbReference type="ChEBI" id="CHEBI:30616"/>
        <dbReference type="ChEBI" id="CHEBI:43474"/>
        <dbReference type="ChEBI" id="CHEBI:456216"/>
        <dbReference type="EC" id="3.6.4.13"/>
    </reaction>
</comment>
<dbReference type="Pfam" id="PF00271">
    <property type="entry name" value="Helicase_C"/>
    <property type="match status" value="1"/>
</dbReference>
<evidence type="ECO:0000256" key="6">
    <source>
        <dbReference type="ARBA" id="ARBA00022884"/>
    </source>
</evidence>
<dbReference type="InterPro" id="IPR027417">
    <property type="entry name" value="P-loop_NTPase"/>
</dbReference>
<evidence type="ECO:0000259" key="12">
    <source>
        <dbReference type="PROSITE" id="PS51194"/>
    </source>
</evidence>
<organism evidence="13">
    <name type="scientific">Auxenochlorella protothecoides</name>
    <name type="common">Green microalga</name>
    <name type="synonym">Chlorella protothecoides</name>
    <dbReference type="NCBI Taxonomy" id="3075"/>
    <lineage>
        <taxon>Eukaryota</taxon>
        <taxon>Viridiplantae</taxon>
        <taxon>Chlorophyta</taxon>
        <taxon>core chlorophytes</taxon>
        <taxon>Trebouxiophyceae</taxon>
        <taxon>Chlorellales</taxon>
        <taxon>Chlorellaceae</taxon>
        <taxon>Auxenochlorella</taxon>
    </lineage>
</organism>
<gene>
    <name evidence="13" type="ORF">g.2651</name>
</gene>
<feature type="compositionally biased region" description="Basic and acidic residues" evidence="10">
    <location>
        <begin position="301"/>
        <end position="313"/>
    </location>
</feature>
<feature type="region of interest" description="Disordered" evidence="10">
    <location>
        <begin position="49"/>
        <end position="105"/>
    </location>
</feature>
<reference evidence="13" key="1">
    <citation type="submission" date="2015-08" db="EMBL/GenBank/DDBJ databases">
        <authorList>
            <person name="Babu N.S."/>
            <person name="Beckwith C.J."/>
            <person name="Beseler K.G."/>
            <person name="Brison A."/>
            <person name="Carone J.V."/>
            <person name="Caskin T.P."/>
            <person name="Diamond M."/>
            <person name="Durham M.E."/>
            <person name="Foxe J.M."/>
            <person name="Go M."/>
            <person name="Henderson B.A."/>
            <person name="Jones I.B."/>
            <person name="McGettigan J.A."/>
            <person name="Micheletti S.J."/>
            <person name="Nasrallah M.E."/>
            <person name="Ortiz D."/>
            <person name="Piller C.R."/>
            <person name="Privatt S.R."/>
            <person name="Schneider S.L."/>
            <person name="Sharp S."/>
            <person name="Smith T.C."/>
            <person name="Stanton J.D."/>
            <person name="Ullery H.E."/>
            <person name="Wilson R.J."/>
            <person name="Serrano M.G."/>
            <person name="Buck G."/>
            <person name="Lee V."/>
            <person name="Wang Y."/>
            <person name="Carvalho R."/>
            <person name="Voegtly L."/>
            <person name="Shi R."/>
            <person name="Duckworth R."/>
            <person name="Johnson A."/>
            <person name="Loviza R."/>
            <person name="Walstead R."/>
            <person name="Shah Z."/>
            <person name="Kiflezghi M."/>
            <person name="Wade K."/>
            <person name="Ball S.L."/>
            <person name="Bradley K.W."/>
            <person name="Asai D.J."/>
            <person name="Bowman C.A."/>
            <person name="Russell D.A."/>
            <person name="Pope W.H."/>
            <person name="Jacobs-Sera D."/>
            <person name="Hendrix R.W."/>
            <person name="Hatfull G.F."/>
        </authorList>
    </citation>
    <scope>NUCLEOTIDE SEQUENCE</scope>
</reference>
<dbReference type="InterPro" id="IPR001650">
    <property type="entry name" value="Helicase_C-like"/>
</dbReference>
<evidence type="ECO:0000256" key="3">
    <source>
        <dbReference type="ARBA" id="ARBA00022801"/>
    </source>
</evidence>
<accession>A0A1D1ZPK3</accession>
<feature type="compositionally biased region" description="Basic and acidic residues" evidence="10">
    <location>
        <begin position="618"/>
        <end position="645"/>
    </location>
</feature>
<dbReference type="GO" id="GO:0016787">
    <property type="term" value="F:hydrolase activity"/>
    <property type="evidence" value="ECO:0007669"/>
    <property type="project" value="UniProtKB-KW"/>
</dbReference>
<dbReference type="PANTHER" id="PTHR47959:SF15">
    <property type="entry name" value="RNA HELICASE"/>
    <property type="match status" value="1"/>
</dbReference>
<evidence type="ECO:0000256" key="5">
    <source>
        <dbReference type="ARBA" id="ARBA00022840"/>
    </source>
</evidence>
<dbReference type="PROSITE" id="PS00039">
    <property type="entry name" value="DEAD_ATP_HELICASE"/>
    <property type="match status" value="1"/>
</dbReference>
<dbReference type="InterPro" id="IPR050079">
    <property type="entry name" value="DEAD_box_RNA_helicase"/>
</dbReference>
<feature type="non-terminal residue" evidence="13">
    <location>
        <position position="1"/>
    </location>
</feature>
<dbReference type="InterPro" id="IPR014001">
    <property type="entry name" value="Helicase_ATP-bd"/>
</dbReference>
<keyword evidence="2 9" id="KW-0547">Nucleotide-binding</keyword>
<dbReference type="Pfam" id="PF00270">
    <property type="entry name" value="DEAD"/>
    <property type="match status" value="2"/>
</dbReference>
<evidence type="ECO:0000256" key="2">
    <source>
        <dbReference type="ARBA" id="ARBA00022741"/>
    </source>
</evidence>
<dbReference type="GO" id="GO:0003723">
    <property type="term" value="F:RNA binding"/>
    <property type="evidence" value="ECO:0007669"/>
    <property type="project" value="UniProtKB-KW"/>
</dbReference>
<dbReference type="CDD" id="cd18787">
    <property type="entry name" value="SF2_C_DEAD"/>
    <property type="match status" value="1"/>
</dbReference>
<dbReference type="InterPro" id="IPR000629">
    <property type="entry name" value="RNA-helicase_DEAD-box_CS"/>
</dbReference>
<dbReference type="GO" id="GO:0005524">
    <property type="term" value="F:ATP binding"/>
    <property type="evidence" value="ECO:0007669"/>
    <property type="project" value="UniProtKB-KW"/>
</dbReference>
<protein>
    <recommendedName>
        <fullName evidence="1">RNA helicase</fullName>
        <ecNumber evidence="1">3.6.4.13</ecNumber>
    </recommendedName>
</protein>
<keyword evidence="3 9" id="KW-0378">Hydrolase</keyword>
<evidence type="ECO:0000256" key="9">
    <source>
        <dbReference type="RuleBase" id="RU000492"/>
    </source>
</evidence>
<dbReference type="Gene3D" id="3.40.50.300">
    <property type="entry name" value="P-loop containing nucleotide triphosphate hydrolases"/>
    <property type="match status" value="2"/>
</dbReference>
<dbReference type="GO" id="GO:0003724">
    <property type="term" value="F:RNA helicase activity"/>
    <property type="evidence" value="ECO:0007669"/>
    <property type="project" value="UniProtKB-EC"/>
</dbReference>
<feature type="compositionally biased region" description="Basic and acidic residues" evidence="10">
    <location>
        <begin position="331"/>
        <end position="342"/>
    </location>
</feature>
<keyword evidence="5 9" id="KW-0067">ATP-binding</keyword>